<gene>
    <name evidence="1" type="ORF">IFT62_05495</name>
</gene>
<dbReference type="Gene3D" id="1.25.10.10">
    <property type="entry name" value="Leucine-rich Repeat Variant"/>
    <property type="match status" value="1"/>
</dbReference>
<protein>
    <recommendedName>
        <fullName evidence="3">Leucine rich repeat variant</fullName>
    </recommendedName>
</protein>
<evidence type="ECO:0008006" key="3">
    <source>
        <dbReference type="Google" id="ProtNLM"/>
    </source>
</evidence>
<evidence type="ECO:0000313" key="2">
    <source>
        <dbReference type="Proteomes" id="UP000625247"/>
    </source>
</evidence>
<evidence type="ECO:0000313" key="1">
    <source>
        <dbReference type="EMBL" id="MBD8120658.1"/>
    </source>
</evidence>
<sequence>MIHSAEEFVALRSSSLKDEYDRAAMEEAPISVWRDVISQFPEYRPWVAHNKTIPLEILEALCEFDPRTRWFVASKRKLSAELFERLSQDDDPDVRVAICANKKTPLEILEKMTHDLDEDVVRVAKKNYERRKLQRAITPS</sequence>
<dbReference type="Proteomes" id="UP000625247">
    <property type="component" value="Unassembled WGS sequence"/>
</dbReference>
<reference evidence="1 2" key="1">
    <citation type="journal article" date="2020" name="FEMS Microbiol. Ecol.">
        <title>Temporal dynamics of bacterial communities during seed development and maturation.</title>
        <authorList>
            <person name="Chesneau G."/>
            <person name="Torres-Cortes G."/>
            <person name="Briand M."/>
            <person name="Darrasse A."/>
            <person name="Preveaux A."/>
            <person name="Marais C."/>
            <person name="Jacques M.A."/>
            <person name="Shade A."/>
            <person name="Barret M."/>
        </authorList>
    </citation>
    <scope>NUCLEOTIDE SEQUENCE [LARGE SCALE GENOMIC DNA]</scope>
    <source>
        <strain evidence="1 2">CFBP13723</strain>
    </source>
</reference>
<comment type="caution">
    <text evidence="1">The sequence shown here is derived from an EMBL/GenBank/DDBJ whole genome shotgun (WGS) entry which is preliminary data.</text>
</comment>
<dbReference type="SUPFAM" id="SSF48371">
    <property type="entry name" value="ARM repeat"/>
    <property type="match status" value="1"/>
</dbReference>
<name>A0ABR9A3J9_9PSED</name>
<organism evidence="1 2">
    <name type="scientific">Pseudomonas lutea</name>
    <dbReference type="NCBI Taxonomy" id="243924"/>
    <lineage>
        <taxon>Bacteria</taxon>
        <taxon>Pseudomonadati</taxon>
        <taxon>Pseudomonadota</taxon>
        <taxon>Gammaproteobacteria</taxon>
        <taxon>Pseudomonadales</taxon>
        <taxon>Pseudomonadaceae</taxon>
        <taxon>Pseudomonas</taxon>
    </lineage>
</organism>
<dbReference type="InterPro" id="IPR011989">
    <property type="entry name" value="ARM-like"/>
</dbReference>
<keyword evidence="2" id="KW-1185">Reference proteome</keyword>
<accession>A0ABR9A3J9</accession>
<dbReference type="EMBL" id="JACYNP010000002">
    <property type="protein sequence ID" value="MBD8120658.1"/>
    <property type="molecule type" value="Genomic_DNA"/>
</dbReference>
<dbReference type="InterPro" id="IPR016024">
    <property type="entry name" value="ARM-type_fold"/>
</dbReference>
<proteinExistence type="predicted"/>
<dbReference type="RefSeq" id="WP_191943356.1">
    <property type="nucleotide sequence ID" value="NZ_JACYNP010000002.1"/>
</dbReference>